<protein>
    <submittedName>
        <fullName evidence="4">Endoglucanase</fullName>
        <ecNumber evidence="4">3.2.1.4</ecNumber>
    </submittedName>
    <submittedName>
        <fullName evidence="5">S-layer family protein</fullName>
    </submittedName>
</protein>
<dbReference type="RefSeq" id="WP_109350410.1">
    <property type="nucleotide sequence ID" value="NZ_BJUE01000062.1"/>
</dbReference>
<keyword evidence="2" id="KW-0732">Signal</keyword>
<evidence type="ECO:0000313" key="4">
    <source>
        <dbReference type="EMBL" id="STX08843.1"/>
    </source>
</evidence>
<comment type="caution">
    <text evidence="4">The sequence shown here is derived from an EMBL/GenBank/DDBJ whole genome shotgun (WGS) entry which is preliminary data.</text>
</comment>
<evidence type="ECO:0000259" key="3">
    <source>
        <dbReference type="PROSITE" id="PS51272"/>
    </source>
</evidence>
<feature type="region of interest" description="Disordered" evidence="1">
    <location>
        <begin position="201"/>
        <end position="229"/>
    </location>
</feature>
<feature type="domain" description="SLH" evidence="3">
    <location>
        <begin position="29"/>
        <end position="92"/>
    </location>
</feature>
<evidence type="ECO:0000256" key="1">
    <source>
        <dbReference type="SAM" id="MobiDB-lite"/>
    </source>
</evidence>
<reference evidence="5 7" key="2">
    <citation type="submission" date="2019-03" db="EMBL/GenBank/DDBJ databases">
        <title>Genomic Encyclopedia of Type Strains, Phase IV (KMG-IV): sequencing the most valuable type-strain genomes for metagenomic binning, comparative biology and taxonomic classification.</title>
        <authorList>
            <person name="Goeker M."/>
        </authorList>
    </citation>
    <scope>NUCLEOTIDE SEQUENCE [LARGE SCALE GENOMIC DNA]</scope>
    <source>
        <strain evidence="5 7">DSM 20580</strain>
    </source>
</reference>
<evidence type="ECO:0000313" key="6">
    <source>
        <dbReference type="Proteomes" id="UP000254330"/>
    </source>
</evidence>
<dbReference type="InterPro" id="IPR001119">
    <property type="entry name" value="SLH_dom"/>
</dbReference>
<dbReference type="InterPro" id="IPR051465">
    <property type="entry name" value="Cell_Envelope_Struct_Comp"/>
</dbReference>
<keyword evidence="7" id="KW-1185">Reference proteome</keyword>
<dbReference type="EC" id="3.2.1.4" evidence="4"/>
<dbReference type="AlphaFoldDB" id="A0A8B4Q7T0"/>
<feature type="signal peptide" evidence="2">
    <location>
        <begin position="1"/>
        <end position="25"/>
    </location>
</feature>
<dbReference type="Proteomes" id="UP000294641">
    <property type="component" value="Unassembled WGS sequence"/>
</dbReference>
<evidence type="ECO:0000256" key="2">
    <source>
        <dbReference type="SAM" id="SignalP"/>
    </source>
</evidence>
<feature type="chain" id="PRO_5032404394" evidence="2">
    <location>
        <begin position="26"/>
        <end position="327"/>
    </location>
</feature>
<sequence>MMKKLIVSTLALTIALSATATSADAATTKKTTFKDVPKSHTMYKHITSMKKAGIISGYSDGTFRPSKGVTRKQMVGMANKASDLKPIRKGRKFKDVPTSSPSYKRVQKAYRAGVFDVKPNGEFGLQDKVTRAEMSKAMVKTFKMKYQKGYIFKDVAKSSKHKDYVSTLYAKGVIPYNKGKFDSKKYVTRAEYAAYTNRAANPSQALKPSKKLSKTPIKTQVKPKPQSSKLPKGAKYLFTSGGDERSYSYPVKISGGHKVHRIYVKPDSVVVKFLYKNDKNKNDYYLFKYVPKNDAYYWVMLQPPHMSDGAIFELMDIINEFLPLVRE</sequence>
<name>A0A8B4Q7T0_9BACL</name>
<dbReference type="EMBL" id="UGNP01000001">
    <property type="protein sequence ID" value="STX08843.1"/>
    <property type="molecule type" value="Genomic_DNA"/>
</dbReference>
<gene>
    <name evidence="5" type="ORF">DFR61_15116</name>
    <name evidence="4" type="ORF">NCTC10597_00509</name>
</gene>
<keyword evidence="4" id="KW-0378">Hydrolase</keyword>
<dbReference type="EMBL" id="SNZG01000051">
    <property type="protein sequence ID" value="TDR33597.1"/>
    <property type="molecule type" value="Genomic_DNA"/>
</dbReference>
<keyword evidence="4" id="KW-0326">Glycosidase</keyword>
<dbReference type="Proteomes" id="UP000254330">
    <property type="component" value="Unassembled WGS sequence"/>
</dbReference>
<reference evidence="4 6" key="1">
    <citation type="submission" date="2018-06" db="EMBL/GenBank/DDBJ databases">
        <authorList>
            <consortium name="Pathogen Informatics"/>
            <person name="Doyle S."/>
        </authorList>
    </citation>
    <scope>NUCLEOTIDE SEQUENCE [LARGE SCALE GENOMIC DNA]</scope>
    <source>
        <strain evidence="4 6">NCTC10597</strain>
    </source>
</reference>
<dbReference type="GO" id="GO:0008810">
    <property type="term" value="F:cellulase activity"/>
    <property type="evidence" value="ECO:0007669"/>
    <property type="project" value="UniProtKB-EC"/>
</dbReference>
<dbReference type="PROSITE" id="PS51272">
    <property type="entry name" value="SLH"/>
    <property type="match status" value="2"/>
</dbReference>
<dbReference type="PANTHER" id="PTHR43308">
    <property type="entry name" value="OUTER MEMBRANE PROTEIN ALPHA-RELATED"/>
    <property type="match status" value="1"/>
</dbReference>
<evidence type="ECO:0000313" key="5">
    <source>
        <dbReference type="EMBL" id="TDR33597.1"/>
    </source>
</evidence>
<dbReference type="OrthoDB" id="2439185at2"/>
<dbReference type="Pfam" id="PF00395">
    <property type="entry name" value="SLH"/>
    <property type="match status" value="3"/>
</dbReference>
<dbReference type="PANTHER" id="PTHR43308:SF5">
    <property type="entry name" value="S-LAYER PROTEIN _ PEPTIDOGLYCAN ENDO-BETA-N-ACETYLGLUCOSAMINIDASE"/>
    <property type="match status" value="1"/>
</dbReference>
<accession>A0A8B4Q7T0</accession>
<evidence type="ECO:0000313" key="7">
    <source>
        <dbReference type="Proteomes" id="UP000294641"/>
    </source>
</evidence>
<organism evidence="4 6">
    <name type="scientific">Kurthia zopfii</name>
    <dbReference type="NCBI Taxonomy" id="1650"/>
    <lineage>
        <taxon>Bacteria</taxon>
        <taxon>Bacillati</taxon>
        <taxon>Bacillota</taxon>
        <taxon>Bacilli</taxon>
        <taxon>Bacillales</taxon>
        <taxon>Caryophanaceae</taxon>
        <taxon>Kurthia</taxon>
    </lineage>
</organism>
<proteinExistence type="predicted"/>
<feature type="domain" description="SLH" evidence="3">
    <location>
        <begin position="148"/>
        <end position="210"/>
    </location>
</feature>